<evidence type="ECO:0000313" key="2">
    <source>
        <dbReference type="EMBL" id="OSC99118.1"/>
    </source>
</evidence>
<sequence>MSASTAAKSTAAKGKKTATPAQLRAAAREELNALFASAPGGSIAGEEEYVEFARRVLAQLAIIGGGEYTEEVAYQAVRL</sequence>
<accession>A0A1Y2IDA8</accession>
<evidence type="ECO:0000256" key="1">
    <source>
        <dbReference type="SAM" id="MobiDB-lite"/>
    </source>
</evidence>
<organism evidence="2 3">
    <name type="scientific">Trametes coccinea (strain BRFM310)</name>
    <name type="common">Pycnoporus coccineus</name>
    <dbReference type="NCBI Taxonomy" id="1353009"/>
    <lineage>
        <taxon>Eukaryota</taxon>
        <taxon>Fungi</taxon>
        <taxon>Dikarya</taxon>
        <taxon>Basidiomycota</taxon>
        <taxon>Agaricomycotina</taxon>
        <taxon>Agaricomycetes</taxon>
        <taxon>Polyporales</taxon>
        <taxon>Polyporaceae</taxon>
        <taxon>Trametes</taxon>
    </lineage>
</organism>
<dbReference type="AlphaFoldDB" id="A0A1Y2IDA8"/>
<feature type="non-terminal residue" evidence="2">
    <location>
        <position position="79"/>
    </location>
</feature>
<dbReference type="Proteomes" id="UP000193067">
    <property type="component" value="Unassembled WGS sequence"/>
</dbReference>
<proteinExistence type="predicted"/>
<dbReference type="OrthoDB" id="2758821at2759"/>
<keyword evidence="3" id="KW-1185">Reference proteome</keyword>
<name>A0A1Y2IDA8_TRAC3</name>
<reference evidence="2 3" key="1">
    <citation type="journal article" date="2015" name="Biotechnol. Biofuels">
        <title>Enhanced degradation of softwood versus hardwood by the white-rot fungus Pycnoporus coccineus.</title>
        <authorList>
            <person name="Couturier M."/>
            <person name="Navarro D."/>
            <person name="Chevret D."/>
            <person name="Henrissat B."/>
            <person name="Piumi F."/>
            <person name="Ruiz-Duenas F.J."/>
            <person name="Martinez A.T."/>
            <person name="Grigoriev I.V."/>
            <person name="Riley R."/>
            <person name="Lipzen A."/>
            <person name="Berrin J.G."/>
            <person name="Master E.R."/>
            <person name="Rosso M.N."/>
        </authorList>
    </citation>
    <scope>NUCLEOTIDE SEQUENCE [LARGE SCALE GENOMIC DNA]</scope>
    <source>
        <strain evidence="2 3">BRFM310</strain>
    </source>
</reference>
<protein>
    <submittedName>
        <fullName evidence="2">Uncharacterized protein</fullName>
    </submittedName>
</protein>
<evidence type="ECO:0000313" key="3">
    <source>
        <dbReference type="Proteomes" id="UP000193067"/>
    </source>
</evidence>
<feature type="region of interest" description="Disordered" evidence="1">
    <location>
        <begin position="1"/>
        <end position="21"/>
    </location>
</feature>
<gene>
    <name evidence="2" type="ORF">PYCCODRAFT_1470573</name>
</gene>
<dbReference type="EMBL" id="KZ084131">
    <property type="protein sequence ID" value="OSC99118.1"/>
    <property type="molecule type" value="Genomic_DNA"/>
</dbReference>